<dbReference type="PANTHER" id="PTHR16875:SF0">
    <property type="entry name" value="SELENOPROTEIN K"/>
    <property type="match status" value="1"/>
</dbReference>
<dbReference type="GO" id="GO:0006816">
    <property type="term" value="P:calcium ion transport"/>
    <property type="evidence" value="ECO:0007669"/>
    <property type="project" value="TreeGrafter"/>
</dbReference>
<keyword evidence="3" id="KW-0712">Selenocysteine</keyword>
<dbReference type="GO" id="GO:0005789">
    <property type="term" value="C:endoplasmic reticulum membrane"/>
    <property type="evidence" value="ECO:0007669"/>
    <property type="project" value="TreeGrafter"/>
</dbReference>
<dbReference type="STRING" id="695850.A0A067CP98"/>
<dbReference type="GO" id="GO:0032469">
    <property type="term" value="P:endoplasmic reticulum calcium ion homeostasis"/>
    <property type="evidence" value="ECO:0007669"/>
    <property type="project" value="TreeGrafter"/>
</dbReference>
<evidence type="ECO:0008006" key="10">
    <source>
        <dbReference type="Google" id="ProtNLM"/>
    </source>
</evidence>
<dbReference type="OMA" id="MAGGXGR"/>
<name>A0A067CP98_SAPPC</name>
<evidence type="ECO:0000313" key="8">
    <source>
        <dbReference type="EMBL" id="KDO32529.1"/>
    </source>
</evidence>
<dbReference type="InterPro" id="IPR024491">
    <property type="entry name" value="Se_SelK/SelG"/>
</dbReference>
<dbReference type="GeneID" id="24140821"/>
<dbReference type="KEGG" id="spar:SPRG_19457"/>
<evidence type="ECO:0000256" key="7">
    <source>
        <dbReference type="SAM" id="Phobius"/>
    </source>
</evidence>
<proteinExistence type="predicted"/>
<protein>
    <recommendedName>
        <fullName evidence="10">Selenoprotein K</fullName>
    </recommendedName>
</protein>
<accession>A0A067CP98</accession>
<gene>
    <name evidence="8" type="ORF">SPRG_19457</name>
</gene>
<evidence type="ECO:0000256" key="6">
    <source>
        <dbReference type="SAM" id="MobiDB-lite"/>
    </source>
</evidence>
<feature type="transmembrane region" description="Helical" evidence="7">
    <location>
        <begin position="24"/>
        <end position="43"/>
    </location>
</feature>
<evidence type="ECO:0000256" key="4">
    <source>
        <dbReference type="ARBA" id="ARBA00022989"/>
    </source>
</evidence>
<evidence type="ECO:0000256" key="3">
    <source>
        <dbReference type="ARBA" id="ARBA00022933"/>
    </source>
</evidence>
<sequence>MTYISGGRVVEQRSWLRLSIFPDMFWGLLSIIQLFFSTFFGGVPDGKYSSSRRGGGGGGGPGGPRRPIGRLQPSTCMPAGGG</sequence>
<evidence type="ECO:0000256" key="5">
    <source>
        <dbReference type="ARBA" id="ARBA00023136"/>
    </source>
</evidence>
<feature type="region of interest" description="Disordered" evidence="6">
    <location>
        <begin position="48"/>
        <end position="82"/>
    </location>
</feature>
<keyword evidence="5 7" id="KW-0472">Membrane</keyword>
<dbReference type="EMBL" id="KK583195">
    <property type="protein sequence ID" value="KDO32529.1"/>
    <property type="molecule type" value="Genomic_DNA"/>
</dbReference>
<dbReference type="RefSeq" id="XP_012197062.1">
    <property type="nucleotide sequence ID" value="XM_012341672.1"/>
</dbReference>
<keyword evidence="9" id="KW-1185">Reference proteome</keyword>
<keyword evidence="2 7" id="KW-0812">Transmembrane</keyword>
<organism evidence="8 9">
    <name type="scientific">Saprolegnia parasitica (strain CBS 223.65)</name>
    <dbReference type="NCBI Taxonomy" id="695850"/>
    <lineage>
        <taxon>Eukaryota</taxon>
        <taxon>Sar</taxon>
        <taxon>Stramenopiles</taxon>
        <taxon>Oomycota</taxon>
        <taxon>Saprolegniomycetes</taxon>
        <taxon>Saprolegniales</taxon>
        <taxon>Saprolegniaceae</taxon>
        <taxon>Saprolegnia</taxon>
    </lineage>
</organism>
<evidence type="ECO:0000313" key="9">
    <source>
        <dbReference type="Proteomes" id="UP000030745"/>
    </source>
</evidence>
<keyword evidence="4 7" id="KW-1133">Transmembrane helix</keyword>
<comment type="subcellular location">
    <subcellularLocation>
        <location evidence="1">Membrane</location>
        <topology evidence="1">Single-pass membrane protein</topology>
    </subcellularLocation>
</comment>
<dbReference type="VEuPathDB" id="FungiDB:SPRG_19457"/>
<dbReference type="PANTHER" id="PTHR16875">
    <property type="entry name" value="SELENOPROTEIN K"/>
    <property type="match status" value="1"/>
</dbReference>
<evidence type="ECO:0000256" key="2">
    <source>
        <dbReference type="ARBA" id="ARBA00022692"/>
    </source>
</evidence>
<feature type="compositionally biased region" description="Gly residues" evidence="6">
    <location>
        <begin position="53"/>
        <end position="63"/>
    </location>
</feature>
<dbReference type="GO" id="GO:0005794">
    <property type="term" value="C:Golgi apparatus"/>
    <property type="evidence" value="ECO:0007669"/>
    <property type="project" value="TreeGrafter"/>
</dbReference>
<dbReference type="AlphaFoldDB" id="A0A067CP98"/>
<reference evidence="8 9" key="1">
    <citation type="journal article" date="2013" name="PLoS Genet.">
        <title>Distinctive expansion of potential virulence genes in the genome of the oomycete fish pathogen Saprolegnia parasitica.</title>
        <authorList>
            <person name="Jiang R.H."/>
            <person name="de Bruijn I."/>
            <person name="Haas B.J."/>
            <person name="Belmonte R."/>
            <person name="Lobach L."/>
            <person name="Christie J."/>
            <person name="van den Ackerveken G."/>
            <person name="Bottin A."/>
            <person name="Bulone V."/>
            <person name="Diaz-Moreno S.M."/>
            <person name="Dumas B."/>
            <person name="Fan L."/>
            <person name="Gaulin E."/>
            <person name="Govers F."/>
            <person name="Grenville-Briggs L.J."/>
            <person name="Horner N.R."/>
            <person name="Levin J.Z."/>
            <person name="Mammella M."/>
            <person name="Meijer H.J."/>
            <person name="Morris P."/>
            <person name="Nusbaum C."/>
            <person name="Oome S."/>
            <person name="Phillips A.J."/>
            <person name="van Rooyen D."/>
            <person name="Rzeszutek E."/>
            <person name="Saraiva M."/>
            <person name="Secombes C.J."/>
            <person name="Seidl M.F."/>
            <person name="Snel B."/>
            <person name="Stassen J.H."/>
            <person name="Sykes S."/>
            <person name="Tripathy S."/>
            <person name="van den Berg H."/>
            <person name="Vega-Arreguin J.C."/>
            <person name="Wawra S."/>
            <person name="Young S.K."/>
            <person name="Zeng Q."/>
            <person name="Dieguez-Uribeondo J."/>
            <person name="Russ C."/>
            <person name="Tyler B.M."/>
            <person name="van West P."/>
        </authorList>
    </citation>
    <scope>NUCLEOTIDE SEQUENCE [LARGE SCALE GENOMIC DNA]</scope>
    <source>
        <strain evidence="8 9">CBS 223.65</strain>
    </source>
</reference>
<dbReference type="Pfam" id="PF10961">
    <property type="entry name" value="SelK_SelG"/>
    <property type="match status" value="1"/>
</dbReference>
<evidence type="ECO:0000256" key="1">
    <source>
        <dbReference type="ARBA" id="ARBA00004167"/>
    </source>
</evidence>
<dbReference type="OrthoDB" id="167295at2759"/>
<dbReference type="Proteomes" id="UP000030745">
    <property type="component" value="Unassembled WGS sequence"/>
</dbReference>